<protein>
    <submittedName>
        <fullName evidence="1">Uncharacterized protein</fullName>
    </submittedName>
</protein>
<name>A0AAU7U409_9GAMM</name>
<evidence type="ECO:0000313" key="1">
    <source>
        <dbReference type="EMBL" id="XBV47728.1"/>
    </source>
</evidence>
<organism evidence="1">
    <name type="scientific">Pantoea sp. BJ2</name>
    <dbReference type="NCBI Taxonomy" id="3141322"/>
    <lineage>
        <taxon>Bacteria</taxon>
        <taxon>Pseudomonadati</taxon>
        <taxon>Pseudomonadota</taxon>
        <taxon>Gammaproteobacteria</taxon>
        <taxon>Enterobacterales</taxon>
        <taxon>Erwiniaceae</taxon>
        <taxon>Pantoea</taxon>
    </lineage>
</organism>
<keyword evidence="1" id="KW-0614">Plasmid</keyword>
<accession>A0AAU7U409</accession>
<dbReference type="RefSeq" id="WP_350262774.1">
    <property type="nucleotide sequence ID" value="NZ_CP158294.1"/>
</dbReference>
<proteinExistence type="predicted"/>
<reference evidence="1" key="1">
    <citation type="submission" date="2024-06" db="EMBL/GenBank/DDBJ databases">
        <title>Multiomics insights into the TNT degradation mechanism by Pantoea sp. BJ2 isolated from an ammunition destruction site.</title>
        <authorList>
            <person name="Luo J."/>
        </authorList>
    </citation>
    <scope>NUCLEOTIDE SEQUENCE</scope>
    <source>
        <strain evidence="1">BJ2</strain>
        <plasmid evidence="1">plasmindB</plasmid>
    </source>
</reference>
<sequence length="161" mass="18343">MLMAMMGTVSVQAEEPDLTVINKDGALQVQVGEPTFKHTLHYRKLYEEKPFPDAVIYYYQNGIYKIISQGEDHFGLYVLQGKFSDQSYTIRYISMPSRDWGKKTAYHQLTFVDGGDRSIFIQNAITDTGEQISQQNGVYQLENNTETNAANPEWSADKAIK</sequence>
<gene>
    <name evidence="1" type="ORF">AAF463_24470</name>
</gene>
<dbReference type="EMBL" id="CP158294">
    <property type="protein sequence ID" value="XBV47728.1"/>
    <property type="molecule type" value="Genomic_DNA"/>
</dbReference>
<geneLocation type="plasmid" evidence="1">
    <name>plasmindB</name>
</geneLocation>
<dbReference type="AlphaFoldDB" id="A0AAU7U409"/>